<sequence length="577" mass="66182">MGVCMLLKTLRIVNGVSLNTLRTVNFNSGVNFVVDNEESKSQNKVGKTTFLMLIYIALGSKDRKVLYTHPDNGVINEPLRQRISAEKIFVELTLADSLVNSSHTITTKVELFPQGRRFINNVPYSEKGFLEELNRQIFDNEHNSPRFRQLLTAFVRVSEKRDRSQILKYLGFSTSNAEYHSIYQFLFKLEDPSTSKRISDLQAEIKKNRDSKSRLIKLINEAESQSSDSKNLAEYLPLLEARSVELQRRVDEVFLDSTGTQDAWKDLTDLRIRYAQLTSSWSRIVFEIDRTENAINRNVGEQSSGIDEDVLQEFYEEIREYFPGIKKKFNDLVDFNKALSHNKLKFFEQNLASLVVEKEALGVELEELRALLAPKTPIESIPELDGAVELFSDSRELNIRLGILRERAASIAAFDENETRLKDEINSLNSNRDINYQSPEQKIRKFNEYFGVISEKLLDISPRIEYAFDLSEFPLKFTNIDETSTGTDKTLMASFDFSYQLYARYYEISSPRFIVHDLLESISGSNLQKMFHFAESNGIQFVTAILSEKLESSGLTRNEISQASIVSFTGDNRVFGD</sequence>
<evidence type="ECO:0000259" key="1">
    <source>
        <dbReference type="Pfam" id="PF10088"/>
    </source>
</evidence>
<proteinExistence type="predicted"/>
<dbReference type="InterPro" id="IPR018760">
    <property type="entry name" value="DUF2326"/>
</dbReference>
<accession>A0ABX5YCT9</accession>
<dbReference type="Pfam" id="PF10088">
    <property type="entry name" value="DUF2326"/>
    <property type="match status" value="1"/>
</dbReference>
<dbReference type="EMBL" id="CP042260">
    <property type="protein sequence ID" value="QDY67484.1"/>
    <property type="molecule type" value="Genomic_DNA"/>
</dbReference>
<reference evidence="2 3" key="1">
    <citation type="submission" date="2019-07" db="EMBL/GenBank/DDBJ databases">
        <title>Complete Genome Sequence of drought tolerant Plant Growth-Promoting Rhizobacterium Glutamicibacter halophytocola DR408.</title>
        <authorList>
            <person name="Nishu S.D."/>
            <person name="Lee T.K."/>
        </authorList>
    </citation>
    <scope>NUCLEOTIDE SEQUENCE [LARGE SCALE GENOMIC DNA]</scope>
    <source>
        <strain evidence="2 3">DR408</strain>
    </source>
</reference>
<dbReference type="Proteomes" id="UP000320717">
    <property type="component" value="Chromosome"/>
</dbReference>
<protein>
    <submittedName>
        <fullName evidence="2">DUF2326 domain-containing protein</fullName>
    </submittedName>
</protein>
<keyword evidence="3" id="KW-1185">Reference proteome</keyword>
<evidence type="ECO:0000313" key="3">
    <source>
        <dbReference type="Proteomes" id="UP000320717"/>
    </source>
</evidence>
<gene>
    <name evidence="2" type="ORF">FQA45_14875</name>
</gene>
<dbReference type="InterPro" id="IPR027417">
    <property type="entry name" value="P-loop_NTPase"/>
</dbReference>
<dbReference type="Gene3D" id="3.40.50.300">
    <property type="entry name" value="P-loop containing nucleotide triphosphate hydrolases"/>
    <property type="match status" value="1"/>
</dbReference>
<evidence type="ECO:0000313" key="2">
    <source>
        <dbReference type="EMBL" id="QDY67484.1"/>
    </source>
</evidence>
<name>A0ABX5YCT9_9MICC</name>
<organism evidence="2 3">
    <name type="scientific">Glutamicibacter halophytocola</name>
    <dbReference type="NCBI Taxonomy" id="1933880"/>
    <lineage>
        <taxon>Bacteria</taxon>
        <taxon>Bacillati</taxon>
        <taxon>Actinomycetota</taxon>
        <taxon>Actinomycetes</taxon>
        <taxon>Micrococcales</taxon>
        <taxon>Micrococcaceae</taxon>
        <taxon>Glutamicibacter</taxon>
    </lineage>
</organism>
<dbReference type="SUPFAM" id="SSF52540">
    <property type="entry name" value="P-loop containing nucleoside triphosphate hydrolases"/>
    <property type="match status" value="1"/>
</dbReference>
<feature type="domain" description="DUF2326" evidence="1">
    <location>
        <begin position="469"/>
        <end position="575"/>
    </location>
</feature>